<accession>A0A927IHN4</accession>
<proteinExistence type="predicted"/>
<evidence type="ECO:0000313" key="2">
    <source>
        <dbReference type="EMBL" id="MBD5779986.1"/>
    </source>
</evidence>
<reference evidence="1" key="1">
    <citation type="submission" date="2020-09" db="EMBL/GenBank/DDBJ databases">
        <title>Pelagicoccus enzymogenes sp. nov. with an EPS production, isolated from marine sediment.</title>
        <authorList>
            <person name="Feng X."/>
        </authorList>
    </citation>
    <scope>NUCLEOTIDE SEQUENCE</scope>
    <source>
        <strain evidence="1">NFK12</strain>
    </source>
</reference>
<name>A0A927IHN4_9BACT</name>
<dbReference type="EMBL" id="JACYFG010000028">
    <property type="protein sequence ID" value="MBD5779984.1"/>
    <property type="molecule type" value="Genomic_DNA"/>
</dbReference>
<dbReference type="RefSeq" id="WP_191617109.1">
    <property type="nucleotide sequence ID" value="NZ_JACYFG010000028.1"/>
</dbReference>
<comment type="caution">
    <text evidence="1">The sequence shown here is derived from an EMBL/GenBank/DDBJ whole genome shotgun (WGS) entry which is preliminary data.</text>
</comment>
<dbReference type="AlphaFoldDB" id="A0A927IHN4"/>
<dbReference type="EMBL" id="JACYFG010000030">
    <property type="protein sequence ID" value="MBD5779989.1"/>
    <property type="molecule type" value="Genomic_DNA"/>
</dbReference>
<keyword evidence="4" id="KW-1185">Reference proteome</keyword>
<protein>
    <submittedName>
        <fullName evidence="1">Uncharacterized protein</fullName>
    </submittedName>
</protein>
<dbReference type="Proteomes" id="UP000622317">
    <property type="component" value="Unassembled WGS sequence"/>
</dbReference>
<sequence length="82" mass="9558">MNDLIPYLFRTKCYGGIPFGVTARSKEKALEIIQKEGYEIDVEADIEEVIENVSFHDIKERYIKERMGPIVCEGMWYPVTKL</sequence>
<dbReference type="EMBL" id="JACYFG010000029">
    <property type="protein sequence ID" value="MBD5779986.1"/>
    <property type="molecule type" value="Genomic_DNA"/>
</dbReference>
<evidence type="ECO:0000313" key="3">
    <source>
        <dbReference type="EMBL" id="MBD5779989.1"/>
    </source>
</evidence>
<organism evidence="1 4">
    <name type="scientific">Pelagicoccus enzymogenes</name>
    <dbReference type="NCBI Taxonomy" id="2773457"/>
    <lineage>
        <taxon>Bacteria</taxon>
        <taxon>Pseudomonadati</taxon>
        <taxon>Verrucomicrobiota</taxon>
        <taxon>Opitutia</taxon>
        <taxon>Puniceicoccales</taxon>
        <taxon>Pelagicoccaceae</taxon>
        <taxon>Pelagicoccus</taxon>
    </lineage>
</organism>
<evidence type="ECO:0000313" key="1">
    <source>
        <dbReference type="EMBL" id="MBD5779984.1"/>
    </source>
</evidence>
<evidence type="ECO:0000313" key="4">
    <source>
        <dbReference type="Proteomes" id="UP000622317"/>
    </source>
</evidence>
<gene>
    <name evidence="1" type="ORF">IEN85_10835</name>
    <name evidence="2" type="ORF">IEN85_10845</name>
    <name evidence="3" type="ORF">IEN85_10860</name>
</gene>